<dbReference type="Proteomes" id="UP000198242">
    <property type="component" value="Chromosome I"/>
</dbReference>
<dbReference type="InterPro" id="IPR050248">
    <property type="entry name" value="Polysacc_deacetylase_ArnD"/>
</dbReference>
<dbReference type="Pfam" id="PF01522">
    <property type="entry name" value="Polysacc_deac_1"/>
    <property type="match status" value="1"/>
</dbReference>
<dbReference type="RefSeq" id="WP_089010115.1">
    <property type="nucleotide sequence ID" value="NZ_LT607411.1"/>
</dbReference>
<evidence type="ECO:0000313" key="5">
    <source>
        <dbReference type="Proteomes" id="UP000198242"/>
    </source>
</evidence>
<dbReference type="SUPFAM" id="SSF88713">
    <property type="entry name" value="Glycoside hydrolase/deacetylase"/>
    <property type="match status" value="1"/>
</dbReference>
<accession>A0A1C4Y8M4</accession>
<dbReference type="OrthoDB" id="3864432at2"/>
<proteinExistence type="predicted"/>
<dbReference type="EMBL" id="LT607411">
    <property type="protein sequence ID" value="SCF17073.1"/>
    <property type="molecule type" value="Genomic_DNA"/>
</dbReference>
<evidence type="ECO:0000256" key="1">
    <source>
        <dbReference type="SAM" id="MobiDB-lite"/>
    </source>
</evidence>
<dbReference type="PROSITE" id="PS51677">
    <property type="entry name" value="NODB"/>
    <property type="match status" value="1"/>
</dbReference>
<keyword evidence="5" id="KW-1185">Reference proteome</keyword>
<organism evidence="4 5">
    <name type="scientific">Micromonospora viridifaciens</name>
    <dbReference type="NCBI Taxonomy" id="1881"/>
    <lineage>
        <taxon>Bacteria</taxon>
        <taxon>Bacillati</taxon>
        <taxon>Actinomycetota</taxon>
        <taxon>Actinomycetes</taxon>
        <taxon>Micromonosporales</taxon>
        <taxon>Micromonosporaceae</taxon>
        <taxon>Micromonospora</taxon>
    </lineage>
</organism>
<dbReference type="InterPro" id="IPR002509">
    <property type="entry name" value="NODB_dom"/>
</dbReference>
<gene>
    <name evidence="4" type="ORF">GA0074695_3960</name>
</gene>
<feature type="domain" description="NodB homology" evidence="3">
    <location>
        <begin position="96"/>
        <end position="279"/>
    </location>
</feature>
<keyword evidence="2" id="KW-0732">Signal</keyword>
<evidence type="ECO:0000259" key="3">
    <source>
        <dbReference type="PROSITE" id="PS51677"/>
    </source>
</evidence>
<dbReference type="PANTHER" id="PTHR10587">
    <property type="entry name" value="GLYCOSYL TRANSFERASE-RELATED"/>
    <property type="match status" value="1"/>
</dbReference>
<evidence type="ECO:0000313" key="4">
    <source>
        <dbReference type="EMBL" id="SCF17073.1"/>
    </source>
</evidence>
<name>A0A1C4Y8M4_MICVI</name>
<protein>
    <submittedName>
        <fullName evidence="4">Peptidoglycan/xylan/chitin deacetylase, PgdA/CDA1 family</fullName>
    </submittedName>
</protein>
<dbReference type="InterPro" id="IPR011330">
    <property type="entry name" value="Glyco_hydro/deAcase_b/a-brl"/>
</dbReference>
<feature type="signal peptide" evidence="2">
    <location>
        <begin position="1"/>
        <end position="27"/>
    </location>
</feature>
<dbReference type="AlphaFoldDB" id="A0A1C4Y8M4"/>
<reference evidence="5" key="1">
    <citation type="submission" date="2016-06" db="EMBL/GenBank/DDBJ databases">
        <authorList>
            <person name="Varghese N."/>
            <person name="Submissions Spin"/>
        </authorList>
    </citation>
    <scope>NUCLEOTIDE SEQUENCE [LARGE SCALE GENOMIC DNA]</scope>
    <source>
        <strain evidence="5">DSM 43909</strain>
    </source>
</reference>
<dbReference type="CDD" id="cd10917">
    <property type="entry name" value="CE4_NodB_like_6s_7s"/>
    <property type="match status" value="1"/>
</dbReference>
<dbReference type="GO" id="GO:0016810">
    <property type="term" value="F:hydrolase activity, acting on carbon-nitrogen (but not peptide) bonds"/>
    <property type="evidence" value="ECO:0007669"/>
    <property type="project" value="InterPro"/>
</dbReference>
<feature type="chain" id="PRO_5008708901" evidence="2">
    <location>
        <begin position="28"/>
        <end position="284"/>
    </location>
</feature>
<evidence type="ECO:0000256" key="2">
    <source>
        <dbReference type="SAM" id="SignalP"/>
    </source>
</evidence>
<dbReference type="Gene3D" id="3.20.20.370">
    <property type="entry name" value="Glycoside hydrolase/deacetylase"/>
    <property type="match status" value="1"/>
</dbReference>
<sequence>MTWPAAPRRATALVALVTAALLSSAYAIGRTLAVDRSRQHAAEVAGGPNGPHYTDQPGSAATARGDRSAGSPEAGPDATATAGGGISGAQAVTGTRQVALTFDDGPDPRYTPQVLAVLRQFRVHATFCVVGENAQRYPELVQAIVADGHTLCNHSWNHNLSLSRRPPGEIRADLLRANAAIRAAVPDAPICWYRQPGGMWAYPVVSAAHELGMTPLHWSVDPADWQAPGAGRIAAVVIGNAEPGSVVLLHDGGGNRQGTVDALHRILPELTSRFELAALPVQSR</sequence>
<feature type="region of interest" description="Disordered" evidence="1">
    <location>
        <begin position="39"/>
        <end position="88"/>
    </location>
</feature>
<dbReference type="GO" id="GO:0005975">
    <property type="term" value="P:carbohydrate metabolic process"/>
    <property type="evidence" value="ECO:0007669"/>
    <property type="project" value="InterPro"/>
</dbReference>